<dbReference type="GO" id="GO:0000155">
    <property type="term" value="F:phosphorelay sensor kinase activity"/>
    <property type="evidence" value="ECO:0007669"/>
    <property type="project" value="InterPro"/>
</dbReference>
<keyword evidence="7" id="KW-0812">Transmembrane</keyword>
<comment type="caution">
    <text evidence="17">The sequence shown here is derived from an EMBL/GenBank/DDBJ whole genome shotgun (WGS) entry which is preliminary data.</text>
</comment>
<dbReference type="Gene3D" id="1.10.287.130">
    <property type="match status" value="1"/>
</dbReference>
<protein>
    <recommendedName>
        <fullName evidence="3">histidine kinase</fullName>
        <ecNumber evidence="3">2.7.13.3</ecNumber>
    </recommendedName>
</protein>
<evidence type="ECO:0000256" key="5">
    <source>
        <dbReference type="ARBA" id="ARBA00022553"/>
    </source>
</evidence>
<dbReference type="EC" id="2.7.13.3" evidence="3"/>
<evidence type="ECO:0000256" key="11">
    <source>
        <dbReference type="ARBA" id="ARBA00022989"/>
    </source>
</evidence>
<evidence type="ECO:0000256" key="2">
    <source>
        <dbReference type="ARBA" id="ARBA00004651"/>
    </source>
</evidence>
<dbReference type="InterPro" id="IPR005467">
    <property type="entry name" value="His_kinase_dom"/>
</dbReference>
<accession>A0A831LMI7</accession>
<evidence type="ECO:0000259" key="16">
    <source>
        <dbReference type="PROSITE" id="PS50110"/>
    </source>
</evidence>
<reference evidence="17" key="1">
    <citation type="journal article" date="2020" name="mSystems">
        <title>Genome- and Community-Level Interaction Insights into Carbon Utilization and Element Cycling Functions of Hydrothermarchaeota in Hydrothermal Sediment.</title>
        <authorList>
            <person name="Zhou Z."/>
            <person name="Liu Y."/>
            <person name="Xu W."/>
            <person name="Pan J."/>
            <person name="Luo Z.H."/>
            <person name="Li M."/>
        </authorList>
    </citation>
    <scope>NUCLEOTIDE SEQUENCE [LARGE SCALE GENOMIC DNA]</scope>
    <source>
        <strain evidence="17">SpSt-1217</strain>
    </source>
</reference>
<keyword evidence="9 17" id="KW-0418">Kinase</keyword>
<evidence type="ECO:0000256" key="9">
    <source>
        <dbReference type="ARBA" id="ARBA00022777"/>
    </source>
</evidence>
<dbReference type="Pfam" id="PF00072">
    <property type="entry name" value="Response_reg"/>
    <property type="match status" value="1"/>
</dbReference>
<dbReference type="SMART" id="SM00388">
    <property type="entry name" value="HisKA"/>
    <property type="match status" value="1"/>
</dbReference>
<dbReference type="Pfam" id="PF00512">
    <property type="entry name" value="HisKA"/>
    <property type="match status" value="1"/>
</dbReference>
<dbReference type="InterPro" id="IPR036890">
    <property type="entry name" value="HATPase_C_sf"/>
</dbReference>
<name>A0A831LMI7_9BACT</name>
<feature type="domain" description="Histidine kinase" evidence="15">
    <location>
        <begin position="165"/>
        <end position="331"/>
    </location>
</feature>
<evidence type="ECO:0000256" key="3">
    <source>
        <dbReference type="ARBA" id="ARBA00012438"/>
    </source>
</evidence>
<dbReference type="GO" id="GO:0005886">
    <property type="term" value="C:plasma membrane"/>
    <property type="evidence" value="ECO:0007669"/>
    <property type="project" value="UniProtKB-SubCell"/>
</dbReference>
<dbReference type="Pfam" id="PF02518">
    <property type="entry name" value="HATPase_c"/>
    <property type="match status" value="1"/>
</dbReference>
<dbReference type="InterPro" id="IPR003594">
    <property type="entry name" value="HATPase_dom"/>
</dbReference>
<dbReference type="SUPFAM" id="SSF55874">
    <property type="entry name" value="ATPase domain of HSP90 chaperone/DNA topoisomerase II/histidine kinase"/>
    <property type="match status" value="1"/>
</dbReference>
<dbReference type="FunFam" id="1.10.287.130:FF:000003">
    <property type="entry name" value="Histidine kinase"/>
    <property type="match status" value="1"/>
</dbReference>
<gene>
    <name evidence="17" type="ORF">ENN90_07880</name>
</gene>
<dbReference type="InterPro" id="IPR011006">
    <property type="entry name" value="CheY-like_superfamily"/>
</dbReference>
<feature type="coiled-coil region" evidence="14">
    <location>
        <begin position="128"/>
        <end position="158"/>
    </location>
</feature>
<dbReference type="GO" id="GO:0005524">
    <property type="term" value="F:ATP binding"/>
    <property type="evidence" value="ECO:0007669"/>
    <property type="project" value="UniProtKB-KW"/>
</dbReference>
<comment type="subcellular location">
    <subcellularLocation>
        <location evidence="2">Cell membrane</location>
        <topology evidence="2">Multi-pass membrane protein</topology>
    </subcellularLocation>
</comment>
<dbReference type="SMART" id="SM00448">
    <property type="entry name" value="REC"/>
    <property type="match status" value="1"/>
</dbReference>
<feature type="non-terminal residue" evidence="17">
    <location>
        <position position="331"/>
    </location>
</feature>
<evidence type="ECO:0000256" key="10">
    <source>
        <dbReference type="ARBA" id="ARBA00022840"/>
    </source>
</evidence>
<organism evidence="17">
    <name type="scientific">Mariniphaga anaerophila</name>
    <dbReference type="NCBI Taxonomy" id="1484053"/>
    <lineage>
        <taxon>Bacteria</taxon>
        <taxon>Pseudomonadati</taxon>
        <taxon>Bacteroidota</taxon>
        <taxon>Bacteroidia</taxon>
        <taxon>Marinilabiliales</taxon>
        <taxon>Prolixibacteraceae</taxon>
        <taxon>Mariniphaga</taxon>
    </lineage>
</organism>
<dbReference type="PROSITE" id="PS50110">
    <property type="entry name" value="RESPONSE_REGULATORY"/>
    <property type="match status" value="1"/>
</dbReference>
<dbReference type="EMBL" id="DSDK01000432">
    <property type="protein sequence ID" value="HDR51524.1"/>
    <property type="molecule type" value="Genomic_DNA"/>
</dbReference>
<evidence type="ECO:0000313" key="17">
    <source>
        <dbReference type="EMBL" id="HDR51524.1"/>
    </source>
</evidence>
<keyword evidence="5 13" id="KW-0597">Phosphoprotein</keyword>
<dbReference type="InterPro" id="IPR003661">
    <property type="entry name" value="HisK_dim/P_dom"/>
</dbReference>
<dbReference type="PROSITE" id="PS50109">
    <property type="entry name" value="HIS_KIN"/>
    <property type="match status" value="1"/>
</dbReference>
<dbReference type="PANTHER" id="PTHR43719">
    <property type="entry name" value="TWO-COMPONENT HISTIDINE KINASE"/>
    <property type="match status" value="1"/>
</dbReference>
<keyword evidence="6" id="KW-0808">Transferase</keyword>
<evidence type="ECO:0000256" key="8">
    <source>
        <dbReference type="ARBA" id="ARBA00022741"/>
    </source>
</evidence>
<dbReference type="Gene3D" id="3.40.50.2300">
    <property type="match status" value="1"/>
</dbReference>
<dbReference type="AlphaFoldDB" id="A0A831LMI7"/>
<evidence type="ECO:0000259" key="15">
    <source>
        <dbReference type="PROSITE" id="PS50109"/>
    </source>
</evidence>
<evidence type="ECO:0000256" key="14">
    <source>
        <dbReference type="SAM" id="Coils"/>
    </source>
</evidence>
<keyword evidence="12" id="KW-0472">Membrane</keyword>
<dbReference type="InterPro" id="IPR001789">
    <property type="entry name" value="Sig_transdc_resp-reg_receiver"/>
</dbReference>
<feature type="domain" description="Response regulatory" evidence="16">
    <location>
        <begin position="5"/>
        <end position="122"/>
    </location>
</feature>
<keyword evidence="10" id="KW-0067">ATP-binding</keyword>
<dbReference type="Proteomes" id="UP000886047">
    <property type="component" value="Unassembled WGS sequence"/>
</dbReference>
<evidence type="ECO:0000256" key="7">
    <source>
        <dbReference type="ARBA" id="ARBA00022692"/>
    </source>
</evidence>
<evidence type="ECO:0000256" key="4">
    <source>
        <dbReference type="ARBA" id="ARBA00022475"/>
    </source>
</evidence>
<feature type="modified residue" description="4-aspartylphosphate" evidence="13">
    <location>
        <position position="54"/>
    </location>
</feature>
<keyword evidence="14" id="KW-0175">Coiled coil</keyword>
<dbReference type="PANTHER" id="PTHR43719:SF28">
    <property type="entry name" value="PEROXIDE STRESS-ACTIVATED HISTIDINE KINASE MAK1-RELATED"/>
    <property type="match status" value="1"/>
</dbReference>
<proteinExistence type="predicted"/>
<dbReference type="InterPro" id="IPR050956">
    <property type="entry name" value="2C_system_His_kinase"/>
</dbReference>
<evidence type="ECO:0000256" key="12">
    <source>
        <dbReference type="ARBA" id="ARBA00023136"/>
    </source>
</evidence>
<dbReference type="SUPFAM" id="SSF52172">
    <property type="entry name" value="CheY-like"/>
    <property type="match status" value="1"/>
</dbReference>
<comment type="catalytic activity">
    <reaction evidence="1">
        <text>ATP + protein L-histidine = ADP + protein N-phospho-L-histidine.</text>
        <dbReference type="EC" id="2.7.13.3"/>
    </reaction>
</comment>
<evidence type="ECO:0000256" key="6">
    <source>
        <dbReference type="ARBA" id="ARBA00022679"/>
    </source>
</evidence>
<dbReference type="CDD" id="cd00082">
    <property type="entry name" value="HisKA"/>
    <property type="match status" value="1"/>
</dbReference>
<dbReference type="Gene3D" id="3.30.565.10">
    <property type="entry name" value="Histidine kinase-like ATPase, C-terminal domain"/>
    <property type="match status" value="1"/>
</dbReference>
<evidence type="ECO:0000256" key="13">
    <source>
        <dbReference type="PROSITE-ProRule" id="PRU00169"/>
    </source>
</evidence>
<sequence length="331" mass="37745">MEKPKILIVDDREENLVSLELLLGDFDVTFVRANSGMEALRITQKENFALAILDVQMPGMDGYETLSLMRKRKRTMYLPVIFVSAIHQSEVHIIKGIETGAVDFIPKPIVPEILTGKVKVFLDLYLHQQEFQKLLNTIEKNNKELEVQKNKAEEATRAKSIFLANMSHEIRTPLNGIIGISKMLEETELKPDQKELVEIITTSGENLLNIINDILDFSKIESGQIQLENIEFKLSKITNNIVKLLKFKADSKNIQMITEIDKKIPDHLLGDPYRLNQILTNLVNNAIKFTEEGSVTLKIELLEKKNDTVKLFFRIIDTGIGISEEGQKKLF</sequence>
<keyword evidence="8" id="KW-0547">Nucleotide-binding</keyword>
<keyword evidence="4" id="KW-1003">Cell membrane</keyword>
<evidence type="ECO:0000256" key="1">
    <source>
        <dbReference type="ARBA" id="ARBA00000085"/>
    </source>
</evidence>
<keyword evidence="11" id="KW-1133">Transmembrane helix</keyword>